<dbReference type="AlphaFoldDB" id="S0FIC2"/>
<dbReference type="EMBL" id="AORV01000038">
    <property type="protein sequence ID" value="EMS71367.1"/>
    <property type="molecule type" value="Genomic_DNA"/>
</dbReference>
<dbReference type="RefSeq" id="WP_004626429.1">
    <property type="nucleotide sequence ID" value="NZ_AORV01000038.1"/>
</dbReference>
<dbReference type="PATRIC" id="fig|1195236.3.peg.3035"/>
<dbReference type="eggNOG" id="ENOG50308XE">
    <property type="taxonomic scope" value="Bacteria"/>
</dbReference>
<name>S0FIC2_RUMCE</name>
<reference evidence="1 2" key="1">
    <citation type="journal article" date="2013" name="Genome Announc.">
        <title>Draft Genome Sequence of the Cellulolytic, Mesophilic, Anaerobic Bacterium Clostridium termitidis Strain CT1112 (DSM 5398).</title>
        <authorList>
            <person name="Lal S."/>
            <person name="Ramachandran U."/>
            <person name="Zhang X."/>
            <person name="Munir R."/>
            <person name="Sparling R."/>
            <person name="Levin D.B."/>
        </authorList>
    </citation>
    <scope>NUCLEOTIDE SEQUENCE [LARGE SCALE GENOMIC DNA]</scope>
    <source>
        <strain evidence="1 2">CT1112</strain>
    </source>
</reference>
<accession>S0FIC2</accession>
<dbReference type="InterPro" id="IPR014287">
    <property type="entry name" value="Nase_Fe-Fe_AnfO"/>
</dbReference>
<evidence type="ECO:0000313" key="2">
    <source>
        <dbReference type="Proteomes" id="UP000014155"/>
    </source>
</evidence>
<proteinExistence type="predicted"/>
<evidence type="ECO:0000313" key="1">
    <source>
        <dbReference type="EMBL" id="EMS71367.1"/>
    </source>
</evidence>
<comment type="caution">
    <text evidence="1">The sequence shown here is derived from an EMBL/GenBank/DDBJ whole genome shotgun (WGS) entry which is preliminary data.</text>
</comment>
<dbReference type="Proteomes" id="UP000014155">
    <property type="component" value="Unassembled WGS sequence"/>
</dbReference>
<gene>
    <name evidence="1" type="ORF">CTER_2714</name>
</gene>
<sequence length="204" mass="22658">MSKIAVFTNRYSALCDFFEADRFLIFERGADDWQLLNEIPFAPIPPLSAVLTRKNSEALLPLLNGCKVLAGGTLVGIPFFVFDRAGLHIFEISAITDEVFDEIFQEMQASDTAINAREAIISNARPKETGTPGIYFLDLIALQSECPEVSSKKAMADFLENTPFLELNLICRHIPPWIEDSGIYRIDVVQSGNGIVKAIVSRKC</sequence>
<organism evidence="1 2">
    <name type="scientific">Ruminiclostridium cellobioparum subsp. termitidis CT1112</name>
    <dbReference type="NCBI Taxonomy" id="1195236"/>
    <lineage>
        <taxon>Bacteria</taxon>
        <taxon>Bacillati</taxon>
        <taxon>Bacillota</taxon>
        <taxon>Clostridia</taxon>
        <taxon>Eubacteriales</taxon>
        <taxon>Oscillospiraceae</taxon>
        <taxon>Ruminiclostridium</taxon>
    </lineage>
</organism>
<protein>
    <submittedName>
        <fullName evidence="1">Iron only nitrogenase protein AnfO (AnfO_nitrog)</fullName>
    </submittedName>
</protein>
<keyword evidence="2" id="KW-1185">Reference proteome</keyword>
<dbReference type="STRING" id="1195236.CTER_2714"/>
<dbReference type="Pfam" id="PF09582">
    <property type="entry name" value="AnfO_nitrog"/>
    <property type="match status" value="1"/>
</dbReference>